<dbReference type="Gene3D" id="1.10.150.40">
    <property type="entry name" value="Barrier-to-autointegration factor, BAF"/>
    <property type="match status" value="1"/>
</dbReference>
<dbReference type="Pfam" id="PF02961">
    <property type="entry name" value="SAM_BAF"/>
    <property type="match status" value="1"/>
</dbReference>
<evidence type="ECO:0000256" key="2">
    <source>
        <dbReference type="ARBA" id="ARBA00023242"/>
    </source>
</evidence>
<dbReference type="PANTHER" id="PTHR47507:SF4">
    <property type="entry name" value="BARRIER-TO-AUTOINTEGRATION FACTOR-LIKE PROTEIN"/>
    <property type="match status" value="1"/>
</dbReference>
<keyword evidence="4" id="KW-1185">Reference proteome</keyword>
<evidence type="ECO:0000313" key="3">
    <source>
        <dbReference type="EMBL" id="KFV80286.1"/>
    </source>
</evidence>
<dbReference type="STRING" id="441894.ENSSCUP00000008191"/>
<dbReference type="InterPro" id="IPR051387">
    <property type="entry name" value="BAF"/>
</dbReference>
<evidence type="ECO:0000256" key="1">
    <source>
        <dbReference type="ARBA" id="ARBA00004123"/>
    </source>
</evidence>
<dbReference type="GO" id="GO:0005634">
    <property type="term" value="C:nucleus"/>
    <property type="evidence" value="ECO:0007669"/>
    <property type="project" value="UniProtKB-SubCell"/>
</dbReference>
<organism evidence="3 4">
    <name type="scientific">Struthio camelus australis</name>
    <dbReference type="NCBI Taxonomy" id="441894"/>
    <lineage>
        <taxon>Eukaryota</taxon>
        <taxon>Metazoa</taxon>
        <taxon>Chordata</taxon>
        <taxon>Craniata</taxon>
        <taxon>Vertebrata</taxon>
        <taxon>Euteleostomi</taxon>
        <taxon>Archelosauria</taxon>
        <taxon>Archosauria</taxon>
        <taxon>Dinosauria</taxon>
        <taxon>Saurischia</taxon>
        <taxon>Theropoda</taxon>
        <taxon>Coelurosauria</taxon>
        <taxon>Aves</taxon>
        <taxon>Palaeognathae</taxon>
        <taxon>Struthioniformes</taxon>
        <taxon>Struthionidae</taxon>
        <taxon>Struthio</taxon>
    </lineage>
</organism>
<proteinExistence type="predicted"/>
<keyword evidence="2" id="KW-0539">Nucleus</keyword>
<dbReference type="PANTHER" id="PTHR47507">
    <property type="entry name" value="BARRIER TO AUTOINTEGRATION FACTOR 2"/>
    <property type="match status" value="1"/>
</dbReference>
<dbReference type="Proteomes" id="UP000053584">
    <property type="component" value="Unassembled WGS sequence"/>
</dbReference>
<gene>
    <name evidence="3" type="ORF">N308_05809</name>
</gene>
<dbReference type="AlphaFoldDB" id="A0A093HF05"/>
<dbReference type="GO" id="GO:0051276">
    <property type="term" value="P:chromosome organization"/>
    <property type="evidence" value="ECO:0007669"/>
    <property type="project" value="TreeGrafter"/>
</dbReference>
<dbReference type="EMBL" id="KL206232">
    <property type="protein sequence ID" value="KFV80286.1"/>
    <property type="molecule type" value="Genomic_DNA"/>
</dbReference>
<evidence type="ECO:0000313" key="4">
    <source>
        <dbReference type="Proteomes" id="UP000053584"/>
    </source>
</evidence>
<reference evidence="3 4" key="1">
    <citation type="submission" date="2014-04" db="EMBL/GenBank/DDBJ databases">
        <title>Genome evolution of avian class.</title>
        <authorList>
            <person name="Zhang G."/>
            <person name="Li C."/>
        </authorList>
    </citation>
    <scope>NUCLEOTIDE SEQUENCE [LARGE SCALE GENOMIC DNA]</scope>
    <source>
        <strain evidence="3">BGI_N308</strain>
    </source>
</reference>
<dbReference type="GO" id="GO:0003677">
    <property type="term" value="F:DNA binding"/>
    <property type="evidence" value="ECO:0007669"/>
    <property type="project" value="InterPro"/>
</dbReference>
<sequence>QAYILLGQFLLLKKDALIFQQWLKGTFGASSRQAMQCATCLTEWCSTTL</sequence>
<feature type="non-terminal residue" evidence="3">
    <location>
        <position position="1"/>
    </location>
</feature>
<dbReference type="InterPro" id="IPR036617">
    <property type="entry name" value="BAF_sf"/>
</dbReference>
<dbReference type="GO" id="GO:0000793">
    <property type="term" value="C:condensed chromosome"/>
    <property type="evidence" value="ECO:0007669"/>
    <property type="project" value="TreeGrafter"/>
</dbReference>
<protein>
    <submittedName>
        <fullName evidence="3">Barrier-to-autointegration factor-like</fullName>
    </submittedName>
</protein>
<comment type="subcellular location">
    <subcellularLocation>
        <location evidence="1">Nucleus</location>
    </subcellularLocation>
</comment>
<accession>A0A093HF05</accession>
<dbReference type="SMART" id="SM01023">
    <property type="entry name" value="BAF"/>
    <property type="match status" value="1"/>
</dbReference>
<dbReference type="InterPro" id="IPR004122">
    <property type="entry name" value="BAF_prot"/>
</dbReference>
<name>A0A093HF05_STRCA</name>
<feature type="non-terminal residue" evidence="3">
    <location>
        <position position="49"/>
    </location>
</feature>
<dbReference type="SUPFAM" id="SSF47798">
    <property type="entry name" value="Barrier-to-autointegration factor, BAF"/>
    <property type="match status" value="1"/>
</dbReference>